<feature type="transmembrane region" description="Helical" evidence="1">
    <location>
        <begin position="88"/>
        <end position="109"/>
    </location>
</feature>
<keyword evidence="3" id="KW-1185">Reference proteome</keyword>
<feature type="transmembrane region" description="Helical" evidence="1">
    <location>
        <begin position="6"/>
        <end position="25"/>
    </location>
</feature>
<evidence type="ECO:0000256" key="1">
    <source>
        <dbReference type="SAM" id="Phobius"/>
    </source>
</evidence>
<evidence type="ECO:0000313" key="2">
    <source>
        <dbReference type="EMBL" id="MER2493561.1"/>
    </source>
</evidence>
<dbReference type="EMBL" id="JBELOE010000265">
    <property type="protein sequence ID" value="MER2493561.1"/>
    <property type="molecule type" value="Genomic_DNA"/>
</dbReference>
<comment type="caution">
    <text evidence="2">The sequence shown here is derived from an EMBL/GenBank/DDBJ whole genome shotgun (WGS) entry which is preliminary data.</text>
</comment>
<name>A0ABV1RKV8_9ALTE</name>
<dbReference type="Proteomes" id="UP001467690">
    <property type="component" value="Unassembled WGS sequence"/>
</dbReference>
<keyword evidence="1" id="KW-0812">Transmembrane</keyword>
<keyword evidence="1" id="KW-0472">Membrane</keyword>
<organism evidence="2 3">
    <name type="scientific">Catenovulum sediminis</name>
    <dbReference type="NCBI Taxonomy" id="1740262"/>
    <lineage>
        <taxon>Bacteria</taxon>
        <taxon>Pseudomonadati</taxon>
        <taxon>Pseudomonadota</taxon>
        <taxon>Gammaproteobacteria</taxon>
        <taxon>Alteromonadales</taxon>
        <taxon>Alteromonadaceae</taxon>
        <taxon>Catenovulum</taxon>
    </lineage>
</organism>
<protein>
    <submittedName>
        <fullName evidence="2">Uncharacterized protein</fullName>
    </submittedName>
</protein>
<evidence type="ECO:0000313" key="3">
    <source>
        <dbReference type="Proteomes" id="UP001467690"/>
    </source>
</evidence>
<reference evidence="2 3" key="1">
    <citation type="submission" date="2024-06" db="EMBL/GenBank/DDBJ databases">
        <authorList>
            <person name="Chen R.Y."/>
        </authorList>
    </citation>
    <scope>NUCLEOTIDE SEQUENCE [LARGE SCALE GENOMIC DNA]</scope>
    <source>
        <strain evidence="2 3">D2</strain>
    </source>
</reference>
<sequence>MDYFTLNIAEHFFILSSICLLLYAWQRKQMLRHIKNHYPELWQQATIKRKGFTKQTVQISFIDKVIKAGTDNVSHDDRVSNYRRNCKVVLGLAALFCILSVICNLYFSFSYTSSL</sequence>
<accession>A0ABV1RKV8</accession>
<gene>
    <name evidence="2" type="ORF">ABS311_16910</name>
</gene>
<proteinExistence type="predicted"/>
<keyword evidence="1" id="KW-1133">Transmembrane helix</keyword>